<comment type="similarity">
    <text evidence="1">Belongs to the type-I restriction system S methylase family.</text>
</comment>
<evidence type="ECO:0000313" key="5">
    <source>
        <dbReference type="EMBL" id="MDV2477650.1"/>
    </source>
</evidence>
<dbReference type="SUPFAM" id="SSF116734">
    <property type="entry name" value="DNA methylase specificity domain"/>
    <property type="match status" value="2"/>
</dbReference>
<reference evidence="5 6" key="1">
    <citation type="submission" date="2019-10" db="EMBL/GenBank/DDBJ databases">
        <title>Draft Genome Assembly of Rhodococcus zopfii DSM44189.</title>
        <authorList>
            <person name="Sutton J.M."/>
            <person name="Akob D.M."/>
            <person name="Bushman T.J."/>
        </authorList>
    </citation>
    <scope>NUCLEOTIDE SEQUENCE [LARGE SCALE GENOMIC DNA]</scope>
    <source>
        <strain evidence="5 6">DSM 44189</strain>
    </source>
</reference>
<dbReference type="InterPro" id="IPR000055">
    <property type="entry name" value="Restrct_endonuc_typeI_TRD"/>
</dbReference>
<dbReference type="EMBL" id="WBMO01000005">
    <property type="protein sequence ID" value="MDV2477650.1"/>
    <property type="molecule type" value="Genomic_DNA"/>
</dbReference>
<evidence type="ECO:0000256" key="3">
    <source>
        <dbReference type="ARBA" id="ARBA00023125"/>
    </source>
</evidence>
<protein>
    <recommendedName>
        <fullName evidence="4">Type I restriction modification DNA specificity domain-containing protein</fullName>
    </recommendedName>
</protein>
<organism evidence="5 6">
    <name type="scientific">Rhodococcus zopfii</name>
    <dbReference type="NCBI Taxonomy" id="43772"/>
    <lineage>
        <taxon>Bacteria</taxon>
        <taxon>Bacillati</taxon>
        <taxon>Actinomycetota</taxon>
        <taxon>Actinomycetes</taxon>
        <taxon>Mycobacteriales</taxon>
        <taxon>Nocardiaceae</taxon>
        <taxon>Rhodococcus</taxon>
    </lineage>
</organism>
<gene>
    <name evidence="5" type="ORF">F8M49_23790</name>
</gene>
<keyword evidence="3" id="KW-0238">DNA-binding</keyword>
<dbReference type="PANTHER" id="PTHR30408">
    <property type="entry name" value="TYPE-1 RESTRICTION ENZYME ECOKI SPECIFICITY PROTEIN"/>
    <property type="match status" value="1"/>
</dbReference>
<sequence>MAFIADSCRPSPGWAAPCFEHARHTLLRSMSTFPPLDEQRRVASILDHADTLRAKRRKAIACLDELTQSIFIDMFGDPSSNSRGLPAMPLRDVVVEGDKINYGVVQPGPDVAVGVRLVRAGDIGDGRVDLRHLRLVSNEVDNKHRRSRLQGDEILISCVGSIGAVALATPELKGCNIARAVARVRVGEDMRREYIAACLSAPGTQRYFTKELRTVAQPTLNIKQIEEAQVIVPTLREQDQFVSRVKEVDRIRSVVLASLVAMDKLFASLQSRAFRGEL</sequence>
<keyword evidence="2" id="KW-0680">Restriction system</keyword>
<name>A0ABU3WUI7_9NOCA</name>
<evidence type="ECO:0000313" key="6">
    <source>
        <dbReference type="Proteomes" id="UP001275440"/>
    </source>
</evidence>
<keyword evidence="6" id="KW-1185">Reference proteome</keyword>
<dbReference type="CDD" id="cd17256">
    <property type="entry name" value="RMtype1_S_EcoJA65PI-TRD1-CR1_like"/>
    <property type="match status" value="1"/>
</dbReference>
<accession>A0ABU3WUI7</accession>
<dbReference type="InterPro" id="IPR044946">
    <property type="entry name" value="Restrct_endonuc_typeI_TRD_sf"/>
</dbReference>
<evidence type="ECO:0000256" key="1">
    <source>
        <dbReference type="ARBA" id="ARBA00010923"/>
    </source>
</evidence>
<feature type="domain" description="Type I restriction modification DNA specificity" evidence="4">
    <location>
        <begin position="147"/>
        <end position="250"/>
    </location>
</feature>
<dbReference type="Pfam" id="PF01420">
    <property type="entry name" value="Methylase_S"/>
    <property type="match status" value="1"/>
</dbReference>
<evidence type="ECO:0000259" key="4">
    <source>
        <dbReference type="Pfam" id="PF01420"/>
    </source>
</evidence>
<comment type="caution">
    <text evidence="5">The sequence shown here is derived from an EMBL/GenBank/DDBJ whole genome shotgun (WGS) entry which is preliminary data.</text>
</comment>
<dbReference type="Proteomes" id="UP001275440">
    <property type="component" value="Unassembled WGS sequence"/>
</dbReference>
<dbReference type="Gene3D" id="3.90.220.20">
    <property type="entry name" value="DNA methylase specificity domains"/>
    <property type="match status" value="2"/>
</dbReference>
<evidence type="ECO:0000256" key="2">
    <source>
        <dbReference type="ARBA" id="ARBA00022747"/>
    </source>
</evidence>
<dbReference type="PANTHER" id="PTHR30408:SF12">
    <property type="entry name" value="TYPE I RESTRICTION ENZYME MJAVIII SPECIFICITY SUBUNIT"/>
    <property type="match status" value="1"/>
</dbReference>
<proteinExistence type="inferred from homology"/>
<dbReference type="InterPro" id="IPR052021">
    <property type="entry name" value="Type-I_RS_S_subunit"/>
</dbReference>